<organism evidence="3 4">
    <name type="scientific">Hymenobacter cellulosivorans</name>
    <dbReference type="NCBI Taxonomy" id="2932249"/>
    <lineage>
        <taxon>Bacteria</taxon>
        <taxon>Pseudomonadati</taxon>
        <taxon>Bacteroidota</taxon>
        <taxon>Cytophagia</taxon>
        <taxon>Cytophagales</taxon>
        <taxon>Hymenobacteraceae</taxon>
        <taxon>Hymenobacter</taxon>
    </lineage>
</organism>
<dbReference type="Proteomes" id="UP000831785">
    <property type="component" value="Chromosome"/>
</dbReference>
<proteinExistence type="inferred from homology"/>
<keyword evidence="4" id="KW-1185">Reference proteome</keyword>
<dbReference type="SUPFAM" id="SSF56300">
    <property type="entry name" value="Metallo-dependent phosphatases"/>
    <property type="match status" value="1"/>
</dbReference>
<name>A0ABY4FGK8_9BACT</name>
<feature type="domain" description="Capsule synthesis protein CapA" evidence="2">
    <location>
        <begin position="2"/>
        <end position="235"/>
    </location>
</feature>
<reference evidence="3 4" key="1">
    <citation type="submission" date="2022-04" db="EMBL/GenBank/DDBJ databases">
        <title>Hymenobacter sp. isolated from the air.</title>
        <authorList>
            <person name="Won M."/>
            <person name="Lee C.-M."/>
            <person name="Woen H.-Y."/>
            <person name="Kwon S.-W."/>
        </authorList>
    </citation>
    <scope>NUCLEOTIDE SEQUENCE [LARGE SCALE GENOMIC DNA]</scope>
    <source>
        <strain evidence="4">5116 S-27</strain>
    </source>
</reference>
<protein>
    <submittedName>
        <fullName evidence="3">CapA family protein</fullName>
    </submittedName>
</protein>
<dbReference type="CDD" id="cd07381">
    <property type="entry name" value="MPP_CapA"/>
    <property type="match status" value="1"/>
</dbReference>
<dbReference type="EMBL" id="CP095049">
    <property type="protein sequence ID" value="UOQ55094.1"/>
    <property type="molecule type" value="Genomic_DNA"/>
</dbReference>
<dbReference type="InterPro" id="IPR029052">
    <property type="entry name" value="Metallo-depent_PP-like"/>
</dbReference>
<gene>
    <name evidence="3" type="ORF">MUN80_10125</name>
</gene>
<dbReference type="PANTHER" id="PTHR33393">
    <property type="entry name" value="POLYGLUTAMINE SYNTHESIS ACCESSORY PROTEIN RV0574C-RELATED"/>
    <property type="match status" value="1"/>
</dbReference>
<evidence type="ECO:0000259" key="2">
    <source>
        <dbReference type="SMART" id="SM00854"/>
    </source>
</evidence>
<dbReference type="SMART" id="SM00854">
    <property type="entry name" value="PGA_cap"/>
    <property type="match status" value="1"/>
</dbReference>
<sequence>MRISVVGDVLLDRGVPAALQRDSAGLQRTARRLWAHSRYVIGNLECPLATTGVSVQKQFSFRGQPQSARWLRRLGFTQLSLANNHTLDQQLTGLRATNEALRQAGLTGLGFAPDSLTGCLPTLLGPDSSAAVFAYSALHVKAKGQGCLCGRDFAALCERVAAYKTLFPRRAVLVYLHWGTEYSFAPEPEQRQQARTLIDCGAAAVVGAHPHVVQAAEFYRGHPILYSLGNFLFDQQGRGADLAVQADFDVQDGQVIATWIRPLRLRGAVPRPADKAAQAILAARLQGASSAPRLVPDPAAGGWQLLPNVPAPIADTTAAYVARQLVLPGAGATVRLRYRPQAREYQVQTSVGAATTRLDLGFPLYRFTLGDVDNDGQADLLVGPIKTTRFDSTVRRRLFVYRLQDGRWTPRWLGSRVVHRLLYFRPARDAAGRTVVLTLEQTPAKQYCVGRYYWQGFGLTLDQFTQQSASLDEAYLHFIQP</sequence>
<dbReference type="Pfam" id="PF09587">
    <property type="entry name" value="PGA_cap"/>
    <property type="match status" value="1"/>
</dbReference>
<dbReference type="RefSeq" id="WP_244723176.1">
    <property type="nucleotide sequence ID" value="NZ_CP095049.1"/>
</dbReference>
<dbReference type="SUPFAM" id="SSF69318">
    <property type="entry name" value="Integrin alpha N-terminal domain"/>
    <property type="match status" value="1"/>
</dbReference>
<comment type="similarity">
    <text evidence="1">Belongs to the CapA family.</text>
</comment>
<evidence type="ECO:0000313" key="4">
    <source>
        <dbReference type="Proteomes" id="UP000831785"/>
    </source>
</evidence>
<dbReference type="InterPro" id="IPR052169">
    <property type="entry name" value="CW_Biosynth-Accessory"/>
</dbReference>
<dbReference type="PANTHER" id="PTHR33393:SF13">
    <property type="entry name" value="PGA BIOSYNTHESIS PROTEIN CAPA"/>
    <property type="match status" value="1"/>
</dbReference>
<evidence type="ECO:0000256" key="1">
    <source>
        <dbReference type="ARBA" id="ARBA00005662"/>
    </source>
</evidence>
<evidence type="ECO:0000313" key="3">
    <source>
        <dbReference type="EMBL" id="UOQ55094.1"/>
    </source>
</evidence>
<dbReference type="InterPro" id="IPR028994">
    <property type="entry name" value="Integrin_alpha_N"/>
</dbReference>
<dbReference type="InterPro" id="IPR019079">
    <property type="entry name" value="Capsule_synth_CapA"/>
</dbReference>
<accession>A0ABY4FGK8</accession>